<dbReference type="Pfam" id="PF01042">
    <property type="entry name" value="Ribonuc_L-PSP"/>
    <property type="match status" value="1"/>
</dbReference>
<dbReference type="GO" id="GO:0005829">
    <property type="term" value="C:cytosol"/>
    <property type="evidence" value="ECO:0007669"/>
    <property type="project" value="TreeGrafter"/>
</dbReference>
<dbReference type="SUPFAM" id="SSF55298">
    <property type="entry name" value="YjgF-like"/>
    <property type="match status" value="1"/>
</dbReference>
<dbReference type="AlphaFoldDB" id="A0A7S0YI07"/>
<evidence type="ECO:0000313" key="2">
    <source>
        <dbReference type="EMBL" id="CAD8771492.1"/>
    </source>
</evidence>
<dbReference type="InterPro" id="IPR035959">
    <property type="entry name" value="RutC-like_sf"/>
</dbReference>
<dbReference type="InterPro" id="IPR006175">
    <property type="entry name" value="YjgF/YER057c/UK114"/>
</dbReference>
<evidence type="ECO:0000256" key="1">
    <source>
        <dbReference type="ARBA" id="ARBA00010552"/>
    </source>
</evidence>
<reference evidence="2" key="1">
    <citation type="submission" date="2021-01" db="EMBL/GenBank/DDBJ databases">
        <authorList>
            <person name="Corre E."/>
            <person name="Pelletier E."/>
            <person name="Niang G."/>
            <person name="Scheremetjew M."/>
            <person name="Finn R."/>
            <person name="Kale V."/>
            <person name="Holt S."/>
            <person name="Cochrane G."/>
            <person name="Meng A."/>
            <person name="Brown T."/>
            <person name="Cohen L."/>
        </authorList>
    </citation>
    <scope>NUCLEOTIDE SEQUENCE</scope>
    <source>
        <strain evidence="2">SAG 63-3</strain>
    </source>
</reference>
<accession>A0A7S0YI07</accession>
<name>A0A7S0YI07_9CHLO</name>
<dbReference type="EMBL" id="HBFM01012591">
    <property type="protein sequence ID" value="CAD8771492.1"/>
    <property type="molecule type" value="Transcribed_RNA"/>
</dbReference>
<dbReference type="InterPro" id="IPR006056">
    <property type="entry name" value="RidA"/>
</dbReference>
<dbReference type="PANTHER" id="PTHR11803">
    <property type="entry name" value="2-IMINOBUTANOATE/2-IMINOPROPANOATE DEAMINASE RIDA"/>
    <property type="match status" value="1"/>
</dbReference>
<dbReference type="CDD" id="cd00448">
    <property type="entry name" value="YjgF_YER057c_UK114_family"/>
    <property type="match status" value="1"/>
</dbReference>
<comment type="similarity">
    <text evidence="1">Belongs to the RutC family.</text>
</comment>
<dbReference type="FunFam" id="3.30.1330.40:FF:000001">
    <property type="entry name" value="L-PSP family endoribonuclease"/>
    <property type="match status" value="1"/>
</dbReference>
<sequence>MSMQFKTLPSVRAIVQKKPVFVIPSRNVASKASSKTVIATEKAPAALGPYSQAIKAGKTVYVSGQLGIVPGTKNFASVEVEGQAEQALKNMGAILEASGASYKDVVKTTILLADINDFAKVNAVYAKFFTEKPPARSTFAVKDLPLAARVEIEAIASLE</sequence>
<dbReference type="GO" id="GO:0005739">
    <property type="term" value="C:mitochondrion"/>
    <property type="evidence" value="ECO:0007669"/>
    <property type="project" value="TreeGrafter"/>
</dbReference>
<proteinExistence type="inferred from homology"/>
<dbReference type="InterPro" id="IPR019897">
    <property type="entry name" value="RidA_CS"/>
</dbReference>
<dbReference type="NCBIfam" id="TIGR00004">
    <property type="entry name" value="Rid family detoxifying hydrolase"/>
    <property type="match status" value="1"/>
</dbReference>
<dbReference type="GO" id="GO:0019239">
    <property type="term" value="F:deaminase activity"/>
    <property type="evidence" value="ECO:0007669"/>
    <property type="project" value="TreeGrafter"/>
</dbReference>
<dbReference type="PROSITE" id="PS01094">
    <property type="entry name" value="UPF0076"/>
    <property type="match status" value="1"/>
</dbReference>
<organism evidence="2">
    <name type="scientific">Polytomella parva</name>
    <dbReference type="NCBI Taxonomy" id="51329"/>
    <lineage>
        <taxon>Eukaryota</taxon>
        <taxon>Viridiplantae</taxon>
        <taxon>Chlorophyta</taxon>
        <taxon>core chlorophytes</taxon>
        <taxon>Chlorophyceae</taxon>
        <taxon>CS clade</taxon>
        <taxon>Chlamydomonadales</taxon>
        <taxon>Chlamydomonadaceae</taxon>
        <taxon>Polytomella</taxon>
    </lineage>
</organism>
<dbReference type="PANTHER" id="PTHR11803:SF39">
    <property type="entry name" value="2-IMINOBUTANOATE_2-IMINOPROPANOATE DEAMINASE"/>
    <property type="match status" value="1"/>
</dbReference>
<dbReference type="Gene3D" id="3.30.1330.40">
    <property type="entry name" value="RutC-like"/>
    <property type="match status" value="1"/>
</dbReference>
<gene>
    <name evidence="2" type="ORF">PPAR00522_LOCUS7895</name>
</gene>
<protein>
    <submittedName>
        <fullName evidence="2">Uncharacterized protein</fullName>
    </submittedName>
</protein>